<gene>
    <name evidence="1" type="ORF">CWM47_10125</name>
</gene>
<evidence type="ECO:0000313" key="1">
    <source>
        <dbReference type="EMBL" id="AUD02146.1"/>
    </source>
</evidence>
<organism evidence="1 2">
    <name type="scientific">Spirosoma pollinicola</name>
    <dbReference type="NCBI Taxonomy" id="2057025"/>
    <lineage>
        <taxon>Bacteria</taxon>
        <taxon>Pseudomonadati</taxon>
        <taxon>Bacteroidota</taxon>
        <taxon>Cytophagia</taxon>
        <taxon>Cytophagales</taxon>
        <taxon>Cytophagaceae</taxon>
        <taxon>Spirosoma</taxon>
    </lineage>
</organism>
<dbReference type="Proteomes" id="UP000232883">
    <property type="component" value="Chromosome"/>
</dbReference>
<reference evidence="1 2" key="1">
    <citation type="submission" date="2017-11" db="EMBL/GenBank/DDBJ databases">
        <title>Taxonomic description and genome sequences of Spirosoma HA7 sp. nov., isolated from pollen microhabitat of Corylus avellana.</title>
        <authorList>
            <person name="Ambika Manirajan B."/>
            <person name="Suarez C."/>
            <person name="Ratering S."/>
            <person name="Geissler-Plaum R."/>
            <person name="Cardinale M."/>
            <person name="Sylvia S."/>
        </authorList>
    </citation>
    <scope>NUCLEOTIDE SEQUENCE [LARGE SCALE GENOMIC DNA]</scope>
    <source>
        <strain evidence="1 2">HA7</strain>
    </source>
</reference>
<proteinExistence type="predicted"/>
<sequence>MKDVPVFYLRKPWYVLLRYTPTQINKSQYWKDEIKGIRRGLRSEPIEKTDIEKINLSTEESNFIKKANVHYEFAYNIRTGAISQICLIIPKLWHDLGKTDVVLGERIKEYYLKAFRGKSATERTILQEKVNSPLSKSGVPIGEHSTVSDLIAICLCLMAKSACKDNVDDVEEINRILEIIDKLPTKPEKNKPADIDLKLIDDHLRFWRQASNNTIPDPFTDSHWKSYERTDANKNPKASWGIAKSHIYISQQNERGFTSILFKSKYNEEEYESSGIVTYDKNSKYLIAQLIRHAKIKNDTPETNSFFVMRVRDPENQSLLIGHYINYSIHFERFITKTVIWHKVDKSFSPEDLVNADNKFTTIPISIRRFLYSRIHNRLNLPLRGLSNLDNPNDKDRSLHGWVEERVAAIYQDKKLLACVDKYYVCYFYGEAINLTKLTENQQKGAPLEDNSLEDEIAKFIRIDTLDIDYDDDAVAFNATYKHFTQDTHIQSKKIFTQSIFRGKIARENSTVQVFCEQEKYVSIKYRDKSTSGNFILLNFKIPNCADDKAFEIFNSYDYFEGIISGLSDSKNDPLSFRALIIKRRLNNSKRKVSVKINLTDREKRNDLTRAIINYFKNHATQYQIKLVSKDT</sequence>
<dbReference type="AlphaFoldDB" id="A0A2K8YWY9"/>
<dbReference type="EMBL" id="CP025096">
    <property type="protein sequence ID" value="AUD02146.1"/>
    <property type="molecule type" value="Genomic_DNA"/>
</dbReference>
<dbReference type="RefSeq" id="WP_100987865.1">
    <property type="nucleotide sequence ID" value="NZ_CP025096.1"/>
</dbReference>
<protein>
    <submittedName>
        <fullName evidence="1">Uncharacterized protein</fullName>
    </submittedName>
</protein>
<dbReference type="KEGG" id="spir:CWM47_10125"/>
<accession>A0A2K8YWY9</accession>
<evidence type="ECO:0000313" key="2">
    <source>
        <dbReference type="Proteomes" id="UP000232883"/>
    </source>
</evidence>
<keyword evidence="2" id="KW-1185">Reference proteome</keyword>
<name>A0A2K8YWY9_9BACT</name>
<dbReference type="OrthoDB" id="9824978at2"/>